<dbReference type="EMBL" id="MVBM01000002">
    <property type="protein sequence ID" value="OOK78837.1"/>
    <property type="molecule type" value="Genomic_DNA"/>
</dbReference>
<sequence length="54" mass="6014">MKGRRLRGKRALSGEVRVELELLAEHPVSKRRGSSPLRCGPEAFRTACGHRSLT</sequence>
<proteinExistence type="predicted"/>
<gene>
    <name evidence="1" type="ORF">BZL30_2619</name>
</gene>
<accession>A0A1V3XI05</accession>
<dbReference type="AlphaFoldDB" id="A0A1V3XI05"/>
<comment type="caution">
    <text evidence="1">The sequence shown here is derived from an EMBL/GenBank/DDBJ whole genome shotgun (WGS) entry which is preliminary data.</text>
</comment>
<evidence type="ECO:0000313" key="2">
    <source>
        <dbReference type="Proteomes" id="UP000189229"/>
    </source>
</evidence>
<evidence type="ECO:0000313" key="1">
    <source>
        <dbReference type="EMBL" id="OOK78837.1"/>
    </source>
</evidence>
<organism evidence="1 2">
    <name type="scientific">Mycobacterium kansasii</name>
    <dbReference type="NCBI Taxonomy" id="1768"/>
    <lineage>
        <taxon>Bacteria</taxon>
        <taxon>Bacillati</taxon>
        <taxon>Actinomycetota</taxon>
        <taxon>Actinomycetes</taxon>
        <taxon>Mycobacteriales</taxon>
        <taxon>Mycobacteriaceae</taxon>
        <taxon>Mycobacterium</taxon>
    </lineage>
</organism>
<protein>
    <submittedName>
        <fullName evidence="1">Uncharacterized protein</fullName>
    </submittedName>
</protein>
<reference evidence="1 2" key="1">
    <citation type="submission" date="2017-02" db="EMBL/GenBank/DDBJ databases">
        <title>Complete genome sequences of Mycobacterium kansasii strains isolated from rhesus macaques.</title>
        <authorList>
            <person name="Panda A."/>
            <person name="Nagaraj S."/>
            <person name="Zhao X."/>
            <person name="Tettelin H."/>
            <person name="Detolla L.J."/>
        </authorList>
    </citation>
    <scope>NUCLEOTIDE SEQUENCE [LARGE SCALE GENOMIC DNA]</scope>
    <source>
        <strain evidence="1 2">11-3813</strain>
    </source>
</reference>
<dbReference type="Proteomes" id="UP000189229">
    <property type="component" value="Unassembled WGS sequence"/>
</dbReference>
<name>A0A1V3XI05_MYCKA</name>